<feature type="domain" description="Kinesin motor" evidence="6">
    <location>
        <begin position="328"/>
        <end position="501"/>
    </location>
</feature>
<dbReference type="PROSITE" id="PS50021">
    <property type="entry name" value="CH"/>
    <property type="match status" value="1"/>
</dbReference>
<accession>A0A835PNN2</accession>
<protein>
    <submittedName>
        <fullName evidence="7">Uncharacterized protein</fullName>
    </submittedName>
</protein>
<sequence>MEEPARVSFRDGRLASRKAEEAACRRFQAALWLEKMSGPLGLPSEPTEQQFVSCLRNGLVLCNAINKIQPGAVPKVVQNQSNGLTWENQTPPAYQYFENIRNFLVAVNEFKIPSFEASDIERDNLEAGSVGKIVDCILGLKAYHEWKQFSGGNGPWKYMKSPMVSRANSIISSNMSGKGSSVKCLDMSATSERQPTIKIVDQTSEDFLVQAIADCLFNSKENIDQRIFDSWHNGTMGSVELFNKVISSCKQDQQNCHGIMAEIHFLKRNQGIVVKNKARICFFSISTAKDLVQLGFQIQELSPAAVGYHRAIKENRNLHNMLQELKGNIRVFCRVRPAFVSEEKCLIDYIGGDGTLIILDPFKTQNARKVFQFNKVFGPHVTQEEVYRETQPLIRSVMDGYNVCIFAYGQTGSGKTYTMCGPNTGSAKDVGINSKALNDLFQISCTRDDMNYDIHVQMVEIYNEQVRDLLIEETSTTKYPSMPHFGFLCFKQLFLDYDKPI</sequence>
<dbReference type="Pfam" id="PF00307">
    <property type="entry name" value="CH"/>
    <property type="match status" value="1"/>
</dbReference>
<gene>
    <name evidence="7" type="ORF">HPP92_024751</name>
</gene>
<evidence type="ECO:0000313" key="7">
    <source>
        <dbReference type="EMBL" id="KAG0453447.1"/>
    </source>
</evidence>
<dbReference type="InterPro" id="IPR001752">
    <property type="entry name" value="Kinesin_motor_dom"/>
</dbReference>
<reference evidence="7 8" key="1">
    <citation type="journal article" date="2020" name="Nat. Food">
        <title>A phased Vanilla planifolia genome enables genetic improvement of flavour and production.</title>
        <authorList>
            <person name="Hasing T."/>
            <person name="Tang H."/>
            <person name="Brym M."/>
            <person name="Khazi F."/>
            <person name="Huang T."/>
            <person name="Chambers A.H."/>
        </authorList>
    </citation>
    <scope>NUCLEOTIDE SEQUENCE [LARGE SCALE GENOMIC DNA]</scope>
    <source>
        <tissue evidence="7">Leaf</tissue>
    </source>
</reference>
<dbReference type="InterPro" id="IPR036872">
    <property type="entry name" value="CH_dom_sf"/>
</dbReference>
<dbReference type="GO" id="GO:0005874">
    <property type="term" value="C:microtubule"/>
    <property type="evidence" value="ECO:0007669"/>
    <property type="project" value="UniProtKB-KW"/>
</dbReference>
<dbReference type="GO" id="GO:0008017">
    <property type="term" value="F:microtubule binding"/>
    <property type="evidence" value="ECO:0007669"/>
    <property type="project" value="InterPro"/>
</dbReference>
<feature type="binding site" evidence="4">
    <location>
        <begin position="409"/>
        <end position="416"/>
    </location>
    <ligand>
        <name>ATP</name>
        <dbReference type="ChEBI" id="CHEBI:30616"/>
    </ligand>
</feature>
<dbReference type="PROSITE" id="PS50067">
    <property type="entry name" value="KINESIN_MOTOR_2"/>
    <property type="match status" value="1"/>
</dbReference>
<dbReference type="InterPro" id="IPR036961">
    <property type="entry name" value="Kinesin_motor_dom_sf"/>
</dbReference>
<evidence type="ECO:0000259" key="5">
    <source>
        <dbReference type="PROSITE" id="PS50021"/>
    </source>
</evidence>
<dbReference type="PANTHER" id="PTHR47972:SF4">
    <property type="entry name" value="KINESIN-LIKE PROTEIN KIN-14L"/>
    <property type="match status" value="1"/>
</dbReference>
<dbReference type="InterPro" id="IPR027640">
    <property type="entry name" value="Kinesin-like_fam"/>
</dbReference>
<dbReference type="InterPro" id="IPR031852">
    <property type="entry name" value="Vik1/Cik1_MT-bd"/>
</dbReference>
<organism evidence="7 8">
    <name type="scientific">Vanilla planifolia</name>
    <name type="common">Vanilla</name>
    <dbReference type="NCBI Taxonomy" id="51239"/>
    <lineage>
        <taxon>Eukaryota</taxon>
        <taxon>Viridiplantae</taxon>
        <taxon>Streptophyta</taxon>
        <taxon>Embryophyta</taxon>
        <taxon>Tracheophyta</taxon>
        <taxon>Spermatophyta</taxon>
        <taxon>Magnoliopsida</taxon>
        <taxon>Liliopsida</taxon>
        <taxon>Asparagales</taxon>
        <taxon>Orchidaceae</taxon>
        <taxon>Vanilloideae</taxon>
        <taxon>Vanilleae</taxon>
        <taxon>Vanilla</taxon>
    </lineage>
</organism>
<dbReference type="AlphaFoldDB" id="A0A835PNN2"/>
<dbReference type="CDD" id="cd21203">
    <property type="entry name" value="CH_AtKIN14-like"/>
    <property type="match status" value="1"/>
</dbReference>
<evidence type="ECO:0000259" key="6">
    <source>
        <dbReference type="PROSITE" id="PS50067"/>
    </source>
</evidence>
<dbReference type="Pfam" id="PF16796">
    <property type="entry name" value="Microtub_bd"/>
    <property type="match status" value="1"/>
</dbReference>
<dbReference type="InterPro" id="IPR027417">
    <property type="entry name" value="P-loop_NTPase"/>
</dbReference>
<dbReference type="SMART" id="SM00033">
    <property type="entry name" value="CH"/>
    <property type="match status" value="1"/>
</dbReference>
<keyword evidence="2" id="KW-0493">Microtubule</keyword>
<evidence type="ECO:0000256" key="3">
    <source>
        <dbReference type="ARBA" id="ARBA00023175"/>
    </source>
</evidence>
<evidence type="ECO:0000256" key="2">
    <source>
        <dbReference type="ARBA" id="ARBA00022701"/>
    </source>
</evidence>
<comment type="caution">
    <text evidence="7">The sequence shown here is derived from an EMBL/GenBank/DDBJ whole genome shotgun (WGS) entry which is preliminary data.</text>
</comment>
<dbReference type="Proteomes" id="UP000639772">
    <property type="component" value="Unassembled WGS sequence"/>
</dbReference>
<dbReference type="SUPFAM" id="SSF52540">
    <property type="entry name" value="P-loop containing nucleoside triphosphate hydrolases"/>
    <property type="match status" value="1"/>
</dbReference>
<dbReference type="GO" id="GO:0005524">
    <property type="term" value="F:ATP binding"/>
    <property type="evidence" value="ECO:0007669"/>
    <property type="project" value="UniProtKB-UniRule"/>
</dbReference>
<keyword evidence="3 4" id="KW-0505">Motor protein</keyword>
<proteinExistence type="inferred from homology"/>
<dbReference type="Gene3D" id="1.10.418.10">
    <property type="entry name" value="Calponin-like domain"/>
    <property type="match status" value="1"/>
</dbReference>
<dbReference type="OrthoDB" id="3176171at2759"/>
<dbReference type="PANTHER" id="PTHR47972">
    <property type="entry name" value="KINESIN-LIKE PROTEIN KLP-3"/>
    <property type="match status" value="1"/>
</dbReference>
<keyword evidence="4" id="KW-0547">Nucleotide-binding</keyword>
<dbReference type="FunFam" id="1.10.418.10:FF:000073">
    <property type="entry name" value="Kinesin-like protein KIN-14L"/>
    <property type="match status" value="1"/>
</dbReference>
<dbReference type="SUPFAM" id="SSF47576">
    <property type="entry name" value="Calponin-homology domain, CH-domain"/>
    <property type="match status" value="1"/>
</dbReference>
<dbReference type="EMBL" id="JADCNM010000014">
    <property type="protein sequence ID" value="KAG0453447.1"/>
    <property type="molecule type" value="Genomic_DNA"/>
</dbReference>
<dbReference type="GO" id="GO:0003777">
    <property type="term" value="F:microtubule motor activity"/>
    <property type="evidence" value="ECO:0007669"/>
    <property type="project" value="InterPro"/>
</dbReference>
<comment type="similarity">
    <text evidence="1">Belongs to the TRAFAC class myosin-kinesin ATPase superfamily. Kinesin family. KIN-14 subfamily.</text>
</comment>
<dbReference type="SMART" id="SM00129">
    <property type="entry name" value="KISc"/>
    <property type="match status" value="1"/>
</dbReference>
<feature type="domain" description="Calponin-homology (CH)" evidence="5">
    <location>
        <begin position="23"/>
        <end position="145"/>
    </location>
</feature>
<keyword evidence="4" id="KW-0067">ATP-binding</keyword>
<dbReference type="GO" id="GO:0007018">
    <property type="term" value="P:microtubule-based movement"/>
    <property type="evidence" value="ECO:0007669"/>
    <property type="project" value="InterPro"/>
</dbReference>
<dbReference type="InterPro" id="IPR001715">
    <property type="entry name" value="CH_dom"/>
</dbReference>
<evidence type="ECO:0000313" key="8">
    <source>
        <dbReference type="Proteomes" id="UP000639772"/>
    </source>
</evidence>
<name>A0A835PNN2_VANPL</name>
<dbReference type="Gene3D" id="3.40.850.10">
    <property type="entry name" value="Kinesin motor domain"/>
    <property type="match status" value="1"/>
</dbReference>
<evidence type="ECO:0000256" key="4">
    <source>
        <dbReference type="PROSITE-ProRule" id="PRU00283"/>
    </source>
</evidence>
<evidence type="ECO:0000256" key="1">
    <source>
        <dbReference type="ARBA" id="ARBA00010899"/>
    </source>
</evidence>